<dbReference type="FunFam" id="3.90.45.10:FF:000003">
    <property type="entry name" value="Peptide deformylase"/>
    <property type="match status" value="1"/>
</dbReference>
<comment type="caution">
    <text evidence="6">The sequence shown here is derived from an EMBL/GenBank/DDBJ whole genome shotgun (WGS) entry which is preliminary data.</text>
</comment>
<dbReference type="CDD" id="cd00487">
    <property type="entry name" value="Pep_deformylase"/>
    <property type="match status" value="1"/>
</dbReference>
<evidence type="ECO:0000256" key="5">
    <source>
        <dbReference type="HAMAP-Rule" id="MF_00163"/>
    </source>
</evidence>
<dbReference type="HAMAP" id="MF_00163">
    <property type="entry name" value="Pep_deformylase"/>
    <property type="match status" value="1"/>
</dbReference>
<dbReference type="Gene3D" id="3.90.45.10">
    <property type="entry name" value="Peptide deformylase"/>
    <property type="match status" value="1"/>
</dbReference>
<keyword evidence="7" id="KW-1185">Reference proteome</keyword>
<dbReference type="Proteomes" id="UP000289718">
    <property type="component" value="Unassembled WGS sequence"/>
</dbReference>
<dbReference type="NCBIfam" id="NF001159">
    <property type="entry name" value="PRK00150.1-3"/>
    <property type="match status" value="1"/>
</dbReference>
<dbReference type="InterPro" id="IPR036821">
    <property type="entry name" value="Peptide_deformylase_sf"/>
</dbReference>
<comment type="similarity">
    <text evidence="1 5">Belongs to the polypeptide deformylase family.</text>
</comment>
<dbReference type="InterPro" id="IPR023635">
    <property type="entry name" value="Peptide_deformylase"/>
</dbReference>
<keyword evidence="3 5" id="KW-0378">Hydrolase</keyword>
<name>A0A4Q1AU56_9BACT</name>
<keyword evidence="5" id="KW-0408">Iron</keyword>
<reference evidence="6 7" key="1">
    <citation type="submission" date="2017-09" db="EMBL/GenBank/DDBJ databases">
        <title>Genomics of the genus Arcobacter.</title>
        <authorList>
            <person name="Perez-Cataluna A."/>
            <person name="Figueras M.J."/>
            <person name="Salas-Masso N."/>
        </authorList>
    </citation>
    <scope>NUCLEOTIDE SEQUENCE [LARGE SCALE GENOMIC DNA]</scope>
    <source>
        <strain evidence="6 7">F156-34</strain>
    </source>
</reference>
<evidence type="ECO:0000313" key="7">
    <source>
        <dbReference type="Proteomes" id="UP000289718"/>
    </source>
</evidence>
<dbReference type="SUPFAM" id="SSF56420">
    <property type="entry name" value="Peptide deformylase"/>
    <property type="match status" value="1"/>
</dbReference>
<dbReference type="GO" id="GO:0006412">
    <property type="term" value="P:translation"/>
    <property type="evidence" value="ECO:0007669"/>
    <property type="project" value="UniProtKB-UniRule"/>
</dbReference>
<dbReference type="PIRSF" id="PIRSF004749">
    <property type="entry name" value="Pep_def"/>
    <property type="match status" value="1"/>
</dbReference>
<dbReference type="NCBIfam" id="TIGR00079">
    <property type="entry name" value="pept_deformyl"/>
    <property type="match status" value="1"/>
</dbReference>
<sequence>MFLKKKECQIAKLGEEVLRQEAKEVKDLNSKEIKSLIKKMLHCVKLSRGVGLAAPQIFESYQILIISSHPNDRYPNAPLLENEILINPKILNKSETLEKGWEGCLSIPGIRALVPRYKTIEVEYTKIDGSKIQIIYEDFLARIFQHEYDHLIGKVFLDRVETNSDIISEDIYFKKIK</sequence>
<dbReference type="EMBL" id="NXIE01000004">
    <property type="protein sequence ID" value="RXK12070.1"/>
    <property type="molecule type" value="Genomic_DNA"/>
</dbReference>
<evidence type="ECO:0000256" key="2">
    <source>
        <dbReference type="ARBA" id="ARBA00022723"/>
    </source>
</evidence>
<organism evidence="6 7">
    <name type="scientific">Halarcobacter mediterraneus</name>
    <dbReference type="NCBI Taxonomy" id="2023153"/>
    <lineage>
        <taxon>Bacteria</taxon>
        <taxon>Pseudomonadati</taxon>
        <taxon>Campylobacterota</taxon>
        <taxon>Epsilonproteobacteria</taxon>
        <taxon>Campylobacterales</taxon>
        <taxon>Arcobacteraceae</taxon>
        <taxon>Halarcobacter</taxon>
    </lineage>
</organism>
<gene>
    <name evidence="5 6" type="primary">def</name>
    <name evidence="6" type="ORF">CP965_09825</name>
</gene>
<protein>
    <recommendedName>
        <fullName evidence="5">Peptide deformylase</fullName>
        <shortName evidence="5">PDF</shortName>
        <ecNumber evidence="5">3.5.1.88</ecNumber>
    </recommendedName>
    <alternativeName>
        <fullName evidence="5">Polypeptide deformylase</fullName>
    </alternativeName>
</protein>
<evidence type="ECO:0000256" key="1">
    <source>
        <dbReference type="ARBA" id="ARBA00010759"/>
    </source>
</evidence>
<proteinExistence type="inferred from homology"/>
<dbReference type="PRINTS" id="PR01576">
    <property type="entry name" value="PDEFORMYLASE"/>
</dbReference>
<dbReference type="PANTHER" id="PTHR10458:SF22">
    <property type="entry name" value="PEPTIDE DEFORMYLASE"/>
    <property type="match status" value="1"/>
</dbReference>
<comment type="cofactor">
    <cofactor evidence="5">
        <name>Fe(2+)</name>
        <dbReference type="ChEBI" id="CHEBI:29033"/>
    </cofactor>
    <text evidence="5">Binds 1 Fe(2+) ion.</text>
</comment>
<feature type="binding site" evidence="5">
    <location>
        <position position="104"/>
    </location>
    <ligand>
        <name>Fe cation</name>
        <dbReference type="ChEBI" id="CHEBI:24875"/>
    </ligand>
</feature>
<dbReference type="GO" id="GO:0042586">
    <property type="term" value="F:peptide deformylase activity"/>
    <property type="evidence" value="ECO:0007669"/>
    <property type="project" value="UniProtKB-UniRule"/>
</dbReference>
<accession>A0A4Q1AU56</accession>
<comment type="catalytic activity">
    <reaction evidence="5">
        <text>N-terminal N-formyl-L-methionyl-[peptide] + H2O = N-terminal L-methionyl-[peptide] + formate</text>
        <dbReference type="Rhea" id="RHEA:24420"/>
        <dbReference type="Rhea" id="RHEA-COMP:10639"/>
        <dbReference type="Rhea" id="RHEA-COMP:10640"/>
        <dbReference type="ChEBI" id="CHEBI:15377"/>
        <dbReference type="ChEBI" id="CHEBI:15740"/>
        <dbReference type="ChEBI" id="CHEBI:49298"/>
        <dbReference type="ChEBI" id="CHEBI:64731"/>
        <dbReference type="EC" id="3.5.1.88"/>
    </reaction>
</comment>
<evidence type="ECO:0000256" key="3">
    <source>
        <dbReference type="ARBA" id="ARBA00022801"/>
    </source>
</evidence>
<comment type="function">
    <text evidence="5">Removes the formyl group from the N-terminal Met of newly synthesized proteins. Requires at least a dipeptide for an efficient rate of reaction. N-terminal L-methionine is a prerequisite for activity but the enzyme has broad specificity at other positions.</text>
</comment>
<feature type="active site" evidence="5">
    <location>
        <position position="147"/>
    </location>
</feature>
<dbReference type="RefSeq" id="WP_129061939.1">
    <property type="nucleotide sequence ID" value="NZ_NXIE01000004.1"/>
</dbReference>
<feature type="binding site" evidence="5">
    <location>
        <position position="146"/>
    </location>
    <ligand>
        <name>Fe cation</name>
        <dbReference type="ChEBI" id="CHEBI:24875"/>
    </ligand>
</feature>
<dbReference type="PANTHER" id="PTHR10458">
    <property type="entry name" value="PEPTIDE DEFORMYLASE"/>
    <property type="match status" value="1"/>
</dbReference>
<keyword evidence="2 5" id="KW-0479">Metal-binding</keyword>
<evidence type="ECO:0000313" key="6">
    <source>
        <dbReference type="EMBL" id="RXK12070.1"/>
    </source>
</evidence>
<dbReference type="EC" id="3.5.1.88" evidence="5"/>
<feature type="binding site" evidence="5">
    <location>
        <position position="150"/>
    </location>
    <ligand>
        <name>Fe cation</name>
        <dbReference type="ChEBI" id="CHEBI:24875"/>
    </ligand>
</feature>
<dbReference type="GO" id="GO:0046872">
    <property type="term" value="F:metal ion binding"/>
    <property type="evidence" value="ECO:0007669"/>
    <property type="project" value="UniProtKB-KW"/>
</dbReference>
<dbReference type="AlphaFoldDB" id="A0A4Q1AU56"/>
<dbReference type="Pfam" id="PF01327">
    <property type="entry name" value="Pep_deformylase"/>
    <property type="match status" value="1"/>
</dbReference>
<keyword evidence="4 5" id="KW-0648">Protein biosynthesis</keyword>
<evidence type="ECO:0000256" key="4">
    <source>
        <dbReference type="ARBA" id="ARBA00022917"/>
    </source>
</evidence>
<dbReference type="OrthoDB" id="9804313at2"/>